<name>A0A135I4L7_9GAMM</name>
<feature type="domain" description="Uracil-DNA glycosylase-like" evidence="1">
    <location>
        <begin position="30"/>
        <end position="186"/>
    </location>
</feature>
<dbReference type="SMART" id="SM00986">
    <property type="entry name" value="UDG"/>
    <property type="match status" value="1"/>
</dbReference>
<evidence type="ECO:0000313" key="2">
    <source>
        <dbReference type="EMBL" id="KXF80383.1"/>
    </source>
</evidence>
<comment type="caution">
    <text evidence="2">The sequence shown here is derived from an EMBL/GenBank/DDBJ whole genome shotgun (WGS) entry which is preliminary data.</text>
</comment>
<dbReference type="Pfam" id="PF03167">
    <property type="entry name" value="UDG"/>
    <property type="match status" value="1"/>
</dbReference>
<proteinExistence type="predicted"/>
<accession>A0A135I4L7</accession>
<dbReference type="SUPFAM" id="SSF52141">
    <property type="entry name" value="Uracil-DNA glycosylase-like"/>
    <property type="match status" value="1"/>
</dbReference>
<dbReference type="CDD" id="cd10033">
    <property type="entry name" value="UDG_like"/>
    <property type="match status" value="1"/>
</dbReference>
<dbReference type="Gene3D" id="3.40.470.10">
    <property type="entry name" value="Uracil-DNA glycosylase-like domain"/>
    <property type="match status" value="1"/>
</dbReference>
<reference evidence="2 3" key="1">
    <citation type="submission" date="2015-11" db="EMBL/GenBank/DDBJ databases">
        <title>Genomic Taxonomy of the Vibrionaceae.</title>
        <authorList>
            <person name="Gomez-Gil B."/>
            <person name="Enciso-Ibarra J."/>
        </authorList>
    </citation>
    <scope>NUCLEOTIDE SEQUENCE [LARGE SCALE GENOMIC DNA]</scope>
    <source>
        <strain evidence="2 3">CAIM 912</strain>
    </source>
</reference>
<evidence type="ECO:0000259" key="1">
    <source>
        <dbReference type="SMART" id="SM00986"/>
    </source>
</evidence>
<dbReference type="STRING" id="294935.ATN88_22430"/>
<sequence length="194" mass="22048">MTDIALLTLLDEVRRCNHCEAHLPLGPRPVVQASSTAKLLIIGQAPGTRVHETGIPWNDPSGDRLREWLQMGKDRFYDPTQVAIMPMGFCYPGRGKSGDLPPRPECAPKWHTSISSHLHNVQLTLLIGDYAQRYYLNGKPKTLTDTVKANTQWAPDSIALPHPSPRNNLWLRKNPWFEEKTLPLLRNRIDQLFN</sequence>
<organism evidence="2 3">
    <name type="scientific">Enterovibrio coralii</name>
    <dbReference type="NCBI Taxonomy" id="294935"/>
    <lineage>
        <taxon>Bacteria</taxon>
        <taxon>Pseudomonadati</taxon>
        <taxon>Pseudomonadota</taxon>
        <taxon>Gammaproteobacteria</taxon>
        <taxon>Vibrionales</taxon>
        <taxon>Vibrionaceae</taxon>
        <taxon>Enterovibrio</taxon>
    </lineage>
</organism>
<dbReference type="EMBL" id="LNTY01000054">
    <property type="protein sequence ID" value="KXF80383.1"/>
    <property type="molecule type" value="Genomic_DNA"/>
</dbReference>
<dbReference type="Proteomes" id="UP000070529">
    <property type="component" value="Unassembled WGS sequence"/>
</dbReference>
<dbReference type="OrthoDB" id="9789139at2"/>
<dbReference type="PANTHER" id="PTHR42160:SF1">
    <property type="entry name" value="URACIL-DNA GLYCOSYLASE SUPERFAMILY PROTEIN"/>
    <property type="match status" value="1"/>
</dbReference>
<dbReference type="RefSeq" id="WP_067419398.1">
    <property type="nucleotide sequence ID" value="NZ_LNTY01000054.1"/>
</dbReference>
<evidence type="ECO:0000313" key="3">
    <source>
        <dbReference type="Proteomes" id="UP000070529"/>
    </source>
</evidence>
<dbReference type="InterPro" id="IPR005122">
    <property type="entry name" value="Uracil-DNA_glycosylase-like"/>
</dbReference>
<dbReference type="PANTHER" id="PTHR42160">
    <property type="entry name" value="URACIL-DNA GLYCOSYLASE SUPERFAMILY PROTEIN"/>
    <property type="match status" value="1"/>
</dbReference>
<dbReference type="SMART" id="SM00987">
    <property type="entry name" value="UreE_C"/>
    <property type="match status" value="1"/>
</dbReference>
<gene>
    <name evidence="2" type="ORF">ATN88_22430</name>
</gene>
<protein>
    <submittedName>
        <fullName evidence="2">IclR family transcriptional regulator</fullName>
    </submittedName>
</protein>
<dbReference type="InterPro" id="IPR036895">
    <property type="entry name" value="Uracil-DNA_glycosylase-like_sf"/>
</dbReference>
<dbReference type="InterPro" id="IPR047124">
    <property type="entry name" value="HI_0220.2"/>
</dbReference>
<dbReference type="AlphaFoldDB" id="A0A135I4L7"/>
<keyword evidence="3" id="KW-1185">Reference proteome</keyword>